<reference evidence="15 16" key="1">
    <citation type="submission" date="2015-09" db="EMBL/GenBank/DDBJ databases">
        <title>Genome sequence of Acetobacterium wieringae DSM 1911.</title>
        <authorList>
            <person name="Poehlein A."/>
            <person name="Bengelsdorf F.R."/>
            <person name="Schiel-Bengelsdorf B."/>
            <person name="Duerre P."/>
            <person name="Daniel R."/>
        </authorList>
    </citation>
    <scope>NUCLEOTIDE SEQUENCE [LARGE SCALE GENOMIC DNA]</scope>
    <source>
        <strain evidence="15 16">DSM 1911</strain>
    </source>
</reference>
<dbReference type="GO" id="GO:0005524">
    <property type="term" value="F:ATP binding"/>
    <property type="evidence" value="ECO:0007669"/>
    <property type="project" value="UniProtKB-UniRule"/>
</dbReference>
<protein>
    <recommendedName>
        <fullName evidence="5 13">Guanylate kinase</fullName>
        <ecNumber evidence="4 13">2.7.4.8</ecNumber>
    </recommendedName>
    <alternativeName>
        <fullName evidence="11 13">GMP kinase</fullName>
    </alternativeName>
</protein>
<dbReference type="STRING" id="52694.ACWI_19070"/>
<evidence type="ECO:0000256" key="13">
    <source>
        <dbReference type="HAMAP-Rule" id="MF_00328"/>
    </source>
</evidence>
<evidence type="ECO:0000313" key="16">
    <source>
        <dbReference type="Proteomes" id="UP000176244"/>
    </source>
</evidence>
<evidence type="ECO:0000256" key="7">
    <source>
        <dbReference type="ARBA" id="ARBA00022679"/>
    </source>
</evidence>
<evidence type="ECO:0000256" key="10">
    <source>
        <dbReference type="ARBA" id="ARBA00022840"/>
    </source>
</evidence>
<dbReference type="InterPro" id="IPR008144">
    <property type="entry name" value="Guanylate_kin-like_dom"/>
</dbReference>
<name>A0A1F2PIC8_9FIRM</name>
<evidence type="ECO:0000256" key="3">
    <source>
        <dbReference type="ARBA" id="ARBA00005790"/>
    </source>
</evidence>
<comment type="catalytic activity">
    <reaction evidence="12 13">
        <text>GMP + ATP = GDP + ADP</text>
        <dbReference type="Rhea" id="RHEA:20780"/>
        <dbReference type="ChEBI" id="CHEBI:30616"/>
        <dbReference type="ChEBI" id="CHEBI:58115"/>
        <dbReference type="ChEBI" id="CHEBI:58189"/>
        <dbReference type="ChEBI" id="CHEBI:456216"/>
        <dbReference type="EC" id="2.7.4.8"/>
    </reaction>
</comment>
<evidence type="ECO:0000313" key="15">
    <source>
        <dbReference type="EMBL" id="OFV70694.1"/>
    </source>
</evidence>
<dbReference type="EC" id="2.7.4.8" evidence="4 13"/>
<evidence type="ECO:0000256" key="8">
    <source>
        <dbReference type="ARBA" id="ARBA00022741"/>
    </source>
</evidence>
<dbReference type="InterPro" id="IPR020590">
    <property type="entry name" value="Guanylate_kinase_CS"/>
</dbReference>
<comment type="function">
    <text evidence="1 13">Essential for recycling GMP and indirectly, cGMP.</text>
</comment>
<keyword evidence="8 13" id="KW-0547">Nucleotide-binding</keyword>
<organism evidence="15 16">
    <name type="scientific">Acetobacterium wieringae</name>
    <dbReference type="NCBI Taxonomy" id="52694"/>
    <lineage>
        <taxon>Bacteria</taxon>
        <taxon>Bacillati</taxon>
        <taxon>Bacillota</taxon>
        <taxon>Clostridia</taxon>
        <taxon>Eubacteriales</taxon>
        <taxon>Eubacteriaceae</taxon>
        <taxon>Acetobacterium</taxon>
    </lineage>
</organism>
<feature type="domain" description="Guanylate kinase-like" evidence="14">
    <location>
        <begin position="31"/>
        <end position="209"/>
    </location>
</feature>
<evidence type="ECO:0000259" key="14">
    <source>
        <dbReference type="PROSITE" id="PS50052"/>
    </source>
</evidence>
<evidence type="ECO:0000256" key="12">
    <source>
        <dbReference type="ARBA" id="ARBA00048594"/>
    </source>
</evidence>
<comment type="caution">
    <text evidence="13">Lacks conserved residue(s) required for the propagation of feature annotation.</text>
</comment>
<accession>A0A1F2PIC8</accession>
<proteinExistence type="inferred from homology"/>
<dbReference type="GO" id="GO:0005829">
    <property type="term" value="C:cytosol"/>
    <property type="evidence" value="ECO:0007669"/>
    <property type="project" value="TreeGrafter"/>
</dbReference>
<dbReference type="GO" id="GO:0004385">
    <property type="term" value="F:GMP kinase activity"/>
    <property type="evidence" value="ECO:0007669"/>
    <property type="project" value="UniProtKB-UniRule"/>
</dbReference>
<dbReference type="PROSITE" id="PS50052">
    <property type="entry name" value="GUANYLATE_KINASE_2"/>
    <property type="match status" value="1"/>
</dbReference>
<keyword evidence="9 13" id="KW-0418">Kinase</keyword>
<evidence type="ECO:0000256" key="1">
    <source>
        <dbReference type="ARBA" id="ARBA00003531"/>
    </source>
</evidence>
<comment type="caution">
    <text evidence="15">The sequence shown here is derived from an EMBL/GenBank/DDBJ whole genome shotgun (WGS) entry which is preliminary data.</text>
</comment>
<evidence type="ECO:0000256" key="6">
    <source>
        <dbReference type="ARBA" id="ARBA00022490"/>
    </source>
</evidence>
<comment type="subcellular location">
    <subcellularLocation>
        <location evidence="2 13">Cytoplasm</location>
    </subcellularLocation>
</comment>
<keyword evidence="10 13" id="KW-0067">ATP-binding</keyword>
<dbReference type="AlphaFoldDB" id="A0A1F2PIC8"/>
<evidence type="ECO:0000256" key="2">
    <source>
        <dbReference type="ARBA" id="ARBA00004496"/>
    </source>
</evidence>
<comment type="similarity">
    <text evidence="3 13">Belongs to the guanylate kinase family.</text>
</comment>
<dbReference type="CDD" id="cd00071">
    <property type="entry name" value="GMPK"/>
    <property type="match status" value="1"/>
</dbReference>
<dbReference type="EMBL" id="LKEU01000029">
    <property type="protein sequence ID" value="OFV70694.1"/>
    <property type="molecule type" value="Genomic_DNA"/>
</dbReference>
<dbReference type="SUPFAM" id="SSF52540">
    <property type="entry name" value="P-loop containing nucleoside triphosphate hydrolases"/>
    <property type="match status" value="1"/>
</dbReference>
<dbReference type="InterPro" id="IPR027417">
    <property type="entry name" value="P-loop_NTPase"/>
</dbReference>
<dbReference type="InterPro" id="IPR017665">
    <property type="entry name" value="Guanylate_kinase"/>
</dbReference>
<dbReference type="InterPro" id="IPR008145">
    <property type="entry name" value="GK/Ca_channel_bsu"/>
</dbReference>
<dbReference type="NCBIfam" id="TIGR03263">
    <property type="entry name" value="guanyl_kin"/>
    <property type="match status" value="1"/>
</dbReference>
<dbReference type="PROSITE" id="PS00856">
    <property type="entry name" value="GUANYLATE_KINASE_1"/>
    <property type="match status" value="1"/>
</dbReference>
<keyword evidence="7 13" id="KW-0808">Transferase</keyword>
<dbReference type="Pfam" id="PF00625">
    <property type="entry name" value="Guanylate_kin"/>
    <property type="match status" value="1"/>
</dbReference>
<evidence type="ECO:0000256" key="4">
    <source>
        <dbReference type="ARBA" id="ARBA00012961"/>
    </source>
</evidence>
<dbReference type="PANTHER" id="PTHR23117:SF13">
    <property type="entry name" value="GUANYLATE KINASE"/>
    <property type="match status" value="1"/>
</dbReference>
<dbReference type="PANTHER" id="PTHR23117">
    <property type="entry name" value="GUANYLATE KINASE-RELATED"/>
    <property type="match status" value="1"/>
</dbReference>
<dbReference type="SMART" id="SM00072">
    <property type="entry name" value="GuKc"/>
    <property type="match status" value="1"/>
</dbReference>
<evidence type="ECO:0000256" key="11">
    <source>
        <dbReference type="ARBA" id="ARBA00030128"/>
    </source>
</evidence>
<evidence type="ECO:0000256" key="9">
    <source>
        <dbReference type="ARBA" id="ARBA00022777"/>
    </source>
</evidence>
<dbReference type="FunFam" id="3.30.63.10:FF:000005">
    <property type="entry name" value="Guanylate kinase"/>
    <property type="match status" value="1"/>
</dbReference>
<dbReference type="HAMAP" id="MF_00328">
    <property type="entry name" value="Guanylate_kinase"/>
    <property type="match status" value="1"/>
</dbReference>
<dbReference type="Gene3D" id="3.30.63.10">
    <property type="entry name" value="Guanylate Kinase phosphate binding domain"/>
    <property type="match status" value="1"/>
</dbReference>
<dbReference type="Gene3D" id="3.40.50.300">
    <property type="entry name" value="P-loop containing nucleotide triphosphate hydrolases"/>
    <property type="match status" value="1"/>
</dbReference>
<keyword evidence="6 13" id="KW-0963">Cytoplasm</keyword>
<evidence type="ECO:0000256" key="5">
    <source>
        <dbReference type="ARBA" id="ARBA00016296"/>
    </source>
</evidence>
<sequence>MLNKSMSDCPVINTELKEEQLTEPFFEREKGILIVISGPSCAGKGSVCKIICRKNPDLRLSISETTRQPRNSEKHGREYFYISKESFEERIKKGQYLEYATVYENYYGTPKDYVENLLESGFDVILEIDIQGAAKVRTNYKEGIYIFIVPPSMQELRRRIEERGTESKEQMEMRLNCAYEEMKNADDYSYIVINDDLNDAAQRVQSIITAEKCRTERLKNKIEDILGR</sequence>
<gene>
    <name evidence="13 15" type="primary">gmk</name>
    <name evidence="15" type="ORF">ACWI_19070</name>
</gene>
<dbReference type="Proteomes" id="UP000176244">
    <property type="component" value="Unassembled WGS sequence"/>
</dbReference>